<dbReference type="AlphaFoldDB" id="A0A6B3SRH3"/>
<protein>
    <submittedName>
        <fullName evidence="1">Uncharacterized protein</fullName>
    </submittedName>
</protein>
<reference evidence="1 2" key="1">
    <citation type="submission" date="2020-02" db="EMBL/GenBank/DDBJ databases">
        <authorList>
            <person name="Kim M.K."/>
        </authorList>
    </citation>
    <scope>NUCLEOTIDE SEQUENCE [LARGE SCALE GENOMIC DNA]</scope>
    <source>
        <strain evidence="1 2">17J57-3</strain>
    </source>
</reference>
<keyword evidence="2" id="KW-1185">Reference proteome</keyword>
<name>A0A6B3SRH3_9BURK</name>
<dbReference type="EMBL" id="JAAIVB010000026">
    <property type="protein sequence ID" value="NEX61022.1"/>
    <property type="molecule type" value="Genomic_DNA"/>
</dbReference>
<evidence type="ECO:0000313" key="1">
    <source>
        <dbReference type="EMBL" id="NEX61022.1"/>
    </source>
</evidence>
<dbReference type="RefSeq" id="WP_163961833.1">
    <property type="nucleotide sequence ID" value="NZ_JAAIVB010000026.1"/>
</dbReference>
<dbReference type="Proteomes" id="UP000482155">
    <property type="component" value="Unassembled WGS sequence"/>
</dbReference>
<accession>A0A6B3SRH3</accession>
<evidence type="ECO:0000313" key="2">
    <source>
        <dbReference type="Proteomes" id="UP000482155"/>
    </source>
</evidence>
<sequence length="197" mass="21539">MTPTAHRAPSPINTAALPAEAVGYLRAQDLPDLPMPDVLKDRLREAAPGCYADHLPVAPLYQLKRHVDACIARHGHGNLMDQAAFGIDGHGTGSWAFHYYLVSRRVAVLTQCRWGGAYDDPVVQRARLEGILGMTEFLMEQAEASPALQNNPGRALLVMMSDFHPSGWTWLGPDGAEGWQWDGDFSLLLAADALQRA</sequence>
<organism evidence="1 2">
    <name type="scientific">Noviherbaspirillum galbum</name>
    <dbReference type="NCBI Taxonomy" id="2709383"/>
    <lineage>
        <taxon>Bacteria</taxon>
        <taxon>Pseudomonadati</taxon>
        <taxon>Pseudomonadota</taxon>
        <taxon>Betaproteobacteria</taxon>
        <taxon>Burkholderiales</taxon>
        <taxon>Oxalobacteraceae</taxon>
        <taxon>Noviherbaspirillum</taxon>
    </lineage>
</organism>
<proteinExistence type="predicted"/>
<comment type="caution">
    <text evidence="1">The sequence shown here is derived from an EMBL/GenBank/DDBJ whole genome shotgun (WGS) entry which is preliminary data.</text>
</comment>
<gene>
    <name evidence="1" type="ORF">G3574_08030</name>
</gene>